<keyword evidence="1" id="KW-0677">Repeat</keyword>
<evidence type="ECO:0000256" key="1">
    <source>
        <dbReference type="ARBA" id="ARBA00022737"/>
    </source>
</evidence>
<dbReference type="PROSITE" id="PS50919">
    <property type="entry name" value="MIR"/>
    <property type="match status" value="1"/>
</dbReference>
<dbReference type="PANTHER" id="PTHR13715">
    <property type="entry name" value="RYANODINE RECEPTOR AND IP3 RECEPTOR"/>
    <property type="match status" value="1"/>
</dbReference>
<dbReference type="GO" id="GO:0006816">
    <property type="term" value="P:calcium ion transport"/>
    <property type="evidence" value="ECO:0007669"/>
    <property type="project" value="InterPro"/>
</dbReference>
<dbReference type="InterPro" id="IPR014821">
    <property type="entry name" value="Ins145_P3_rcpt"/>
</dbReference>
<dbReference type="AlphaFoldDB" id="A0AAE0G4F2"/>
<dbReference type="EMBL" id="LGRX02010242">
    <property type="protein sequence ID" value="KAK3270711.1"/>
    <property type="molecule type" value="Genomic_DNA"/>
</dbReference>
<accession>A0AAE0G4F2</accession>
<dbReference type="InterPro" id="IPR015925">
    <property type="entry name" value="Ryanodine_IP3_receptor"/>
</dbReference>
<organism evidence="4 5">
    <name type="scientific">Cymbomonas tetramitiformis</name>
    <dbReference type="NCBI Taxonomy" id="36881"/>
    <lineage>
        <taxon>Eukaryota</taxon>
        <taxon>Viridiplantae</taxon>
        <taxon>Chlorophyta</taxon>
        <taxon>Pyramimonadophyceae</taxon>
        <taxon>Pyramimonadales</taxon>
        <taxon>Pyramimonadaceae</taxon>
        <taxon>Cymbomonas</taxon>
    </lineage>
</organism>
<proteinExistence type="predicted"/>
<dbReference type="PANTHER" id="PTHR13715:SF99">
    <property type="entry name" value="INOSITOL 1,4,5-TRISPHOSPHATE RECEPTOR-LIKE PROTEIN A"/>
    <property type="match status" value="1"/>
</dbReference>
<dbReference type="Proteomes" id="UP001190700">
    <property type="component" value="Unassembled WGS sequence"/>
</dbReference>
<feature type="region of interest" description="Disordered" evidence="2">
    <location>
        <begin position="72"/>
        <end position="112"/>
    </location>
</feature>
<evidence type="ECO:0000256" key="2">
    <source>
        <dbReference type="SAM" id="MobiDB-lite"/>
    </source>
</evidence>
<evidence type="ECO:0000313" key="5">
    <source>
        <dbReference type="Proteomes" id="UP001190700"/>
    </source>
</evidence>
<evidence type="ECO:0000313" key="4">
    <source>
        <dbReference type="EMBL" id="KAK3270711.1"/>
    </source>
</evidence>
<gene>
    <name evidence="4" type="ORF">CYMTET_20905</name>
</gene>
<keyword evidence="5" id="KW-1185">Reference proteome</keyword>
<reference evidence="4 5" key="1">
    <citation type="journal article" date="2015" name="Genome Biol. Evol.">
        <title>Comparative Genomics of a Bacterivorous Green Alga Reveals Evolutionary Causalities and Consequences of Phago-Mixotrophic Mode of Nutrition.</title>
        <authorList>
            <person name="Burns J.A."/>
            <person name="Paasch A."/>
            <person name="Narechania A."/>
            <person name="Kim E."/>
        </authorList>
    </citation>
    <scope>NUCLEOTIDE SEQUENCE [LARGE SCALE GENOMIC DNA]</scope>
    <source>
        <strain evidence="4 5">PLY_AMNH</strain>
    </source>
</reference>
<sequence length="180" mass="19991">MATDVEIVEPLRYGDFISLRSAGTVQGFMLAEGTFHGDVCLAATPLCFDQSLFQICGRRVYSAAQELAAFVKSHQSPEPSGGGEEFKEDEHEEEENSTKTVHEALTRSRDNEEMLNESLELRQFDSGQTVRFGDQVQLRHVNSGRYLTVSTSEVAEAESENIKVFLDTDGSNHSHVAFEP</sequence>
<dbReference type="InterPro" id="IPR036300">
    <property type="entry name" value="MIR_dom_sf"/>
</dbReference>
<protein>
    <recommendedName>
        <fullName evidence="3">MIR domain-containing protein</fullName>
    </recommendedName>
</protein>
<name>A0AAE0G4F2_9CHLO</name>
<feature type="domain" description="MIR" evidence="3">
    <location>
        <begin position="127"/>
        <end position="180"/>
    </location>
</feature>
<dbReference type="Gene3D" id="2.80.10.50">
    <property type="match status" value="1"/>
</dbReference>
<feature type="non-terminal residue" evidence="4">
    <location>
        <position position="180"/>
    </location>
</feature>
<dbReference type="SUPFAM" id="SSF82109">
    <property type="entry name" value="MIR domain"/>
    <property type="match status" value="1"/>
</dbReference>
<dbReference type="Pfam" id="PF08709">
    <property type="entry name" value="Ins145_P3_rec"/>
    <property type="match status" value="1"/>
</dbReference>
<comment type="caution">
    <text evidence="4">The sequence shown here is derived from an EMBL/GenBank/DDBJ whole genome shotgun (WGS) entry which is preliminary data.</text>
</comment>
<dbReference type="InterPro" id="IPR016093">
    <property type="entry name" value="MIR_motif"/>
</dbReference>
<feature type="compositionally biased region" description="Basic and acidic residues" evidence="2">
    <location>
        <begin position="96"/>
        <end position="112"/>
    </location>
</feature>
<evidence type="ECO:0000259" key="3">
    <source>
        <dbReference type="PROSITE" id="PS50919"/>
    </source>
</evidence>